<dbReference type="InterPro" id="IPR023631">
    <property type="entry name" value="Amidase_dom"/>
</dbReference>
<keyword evidence="3" id="KW-0436">Ligase</keyword>
<dbReference type="InterPro" id="IPR036928">
    <property type="entry name" value="AS_sf"/>
</dbReference>
<feature type="domain" description="Amidase" evidence="2">
    <location>
        <begin position="144"/>
        <end position="477"/>
    </location>
</feature>
<dbReference type="EMBL" id="CP037920">
    <property type="protein sequence ID" value="QDT98882.1"/>
    <property type="molecule type" value="Genomic_DNA"/>
</dbReference>
<dbReference type="KEGG" id="gaw:V144x_43920"/>
<dbReference type="InterPro" id="IPR000120">
    <property type="entry name" value="Amidase"/>
</dbReference>
<evidence type="ECO:0000313" key="3">
    <source>
        <dbReference type="EMBL" id="QDT98882.1"/>
    </source>
</evidence>
<gene>
    <name evidence="3" type="primary">gatA_3</name>
    <name evidence="3" type="ORF">V144x_43920</name>
</gene>
<dbReference type="Pfam" id="PF01425">
    <property type="entry name" value="Amidase"/>
    <property type="match status" value="1"/>
</dbReference>
<accession>A0A517W0V0</accession>
<feature type="region of interest" description="Disordered" evidence="1">
    <location>
        <begin position="1"/>
        <end position="20"/>
    </location>
</feature>
<dbReference type="SUPFAM" id="SSF75304">
    <property type="entry name" value="Amidase signature (AS) enzymes"/>
    <property type="match status" value="1"/>
</dbReference>
<dbReference type="AlphaFoldDB" id="A0A517W0V0"/>
<dbReference type="GO" id="GO:0050567">
    <property type="term" value="F:glutaminyl-tRNA synthase (glutamine-hydrolyzing) activity"/>
    <property type="evidence" value="ECO:0007669"/>
    <property type="project" value="TreeGrafter"/>
</dbReference>
<organism evidence="3 4">
    <name type="scientific">Gimesia aquarii</name>
    <dbReference type="NCBI Taxonomy" id="2527964"/>
    <lineage>
        <taxon>Bacteria</taxon>
        <taxon>Pseudomonadati</taxon>
        <taxon>Planctomycetota</taxon>
        <taxon>Planctomycetia</taxon>
        <taxon>Planctomycetales</taxon>
        <taxon>Planctomycetaceae</taxon>
        <taxon>Gimesia</taxon>
    </lineage>
</organism>
<keyword evidence="3" id="KW-0808">Transferase</keyword>
<dbReference type="PANTHER" id="PTHR11895:SF73">
    <property type="entry name" value="AMIDASE FAMILY PROTEIN"/>
    <property type="match status" value="1"/>
</dbReference>
<evidence type="ECO:0000256" key="1">
    <source>
        <dbReference type="SAM" id="MobiDB-lite"/>
    </source>
</evidence>
<dbReference type="Proteomes" id="UP000318704">
    <property type="component" value="Chromosome"/>
</dbReference>
<dbReference type="PANTHER" id="PTHR11895">
    <property type="entry name" value="TRANSAMIDASE"/>
    <property type="match status" value="1"/>
</dbReference>
<dbReference type="EC" id="6.3.5.-" evidence="3"/>
<evidence type="ECO:0000259" key="2">
    <source>
        <dbReference type="Pfam" id="PF01425"/>
    </source>
</evidence>
<protein>
    <submittedName>
        <fullName evidence="3">Glutamyl-tRNA(Gln) amidotransferase subunit A</fullName>
        <ecNumber evidence="3">6.3.5.-</ecNumber>
    </submittedName>
</protein>
<dbReference type="Gene3D" id="3.90.1300.10">
    <property type="entry name" value="Amidase signature (AS) domain"/>
    <property type="match status" value="1"/>
</dbReference>
<reference evidence="3 4" key="1">
    <citation type="submission" date="2019-03" db="EMBL/GenBank/DDBJ databases">
        <title>Deep-cultivation of Planctomycetes and their phenomic and genomic characterization uncovers novel biology.</title>
        <authorList>
            <person name="Wiegand S."/>
            <person name="Jogler M."/>
            <person name="Boedeker C."/>
            <person name="Pinto D."/>
            <person name="Vollmers J."/>
            <person name="Rivas-Marin E."/>
            <person name="Kohn T."/>
            <person name="Peeters S.H."/>
            <person name="Heuer A."/>
            <person name="Rast P."/>
            <person name="Oberbeckmann S."/>
            <person name="Bunk B."/>
            <person name="Jeske O."/>
            <person name="Meyerdierks A."/>
            <person name="Storesund J.E."/>
            <person name="Kallscheuer N."/>
            <person name="Luecker S."/>
            <person name="Lage O.M."/>
            <person name="Pohl T."/>
            <person name="Merkel B.J."/>
            <person name="Hornburger P."/>
            <person name="Mueller R.-W."/>
            <person name="Bruemmer F."/>
            <person name="Labrenz M."/>
            <person name="Spormann A.M."/>
            <person name="Op den Camp H."/>
            <person name="Overmann J."/>
            <person name="Amann R."/>
            <person name="Jetten M.S.M."/>
            <person name="Mascher T."/>
            <person name="Medema M.H."/>
            <person name="Devos D.P."/>
            <person name="Kaster A.-K."/>
            <person name="Ovreas L."/>
            <person name="Rohde M."/>
            <person name="Galperin M.Y."/>
            <person name="Jogler C."/>
        </authorList>
    </citation>
    <scope>NUCLEOTIDE SEQUENCE [LARGE SCALE GENOMIC DNA]</scope>
    <source>
        <strain evidence="3 4">V144</strain>
    </source>
</reference>
<dbReference type="GO" id="GO:0016740">
    <property type="term" value="F:transferase activity"/>
    <property type="evidence" value="ECO:0007669"/>
    <property type="project" value="UniProtKB-KW"/>
</dbReference>
<proteinExistence type="predicted"/>
<name>A0A517W0V0_9PLAN</name>
<evidence type="ECO:0000313" key="4">
    <source>
        <dbReference type="Proteomes" id="UP000318704"/>
    </source>
</evidence>
<feature type="region of interest" description="Disordered" evidence="1">
    <location>
        <begin position="257"/>
        <end position="276"/>
    </location>
</feature>
<sequence length="539" mass="59960">MTRNLDQTDLTDHHSNNADNAQFSEANGFFNRRQFLSITAAMTACAPTTSLANQQTKTQPSNESQNLLPNSMAPAIQFQASPYGSAAYLERLSHNKKNNFSHKEEIKVEPWKGSVPESDEEIAFLPVHRLAALIQSRQLSPVKLTEIYLERIRQLDPQLLCAVTLMEKSAIREAKQAEQDIAAGQYRGPLHGIPWGVKDLFSTRDARTTWGAKPFENRMIDEDAEIVTRLRKAGAILIAKLSTGTFAQGDQWYRGRTRNPWNTEEGSSGSSAGPGSATAAGCVAFAIGTETRGSIVSPSKRCGISALRPTFGRVSRHGCMTLSWTMDKVGPMCRTIEDCALVFNSIHGADEKDPSTLTAPFHFQRTPDLAALRIGYREGIDEAFLETLRRLGAKPIPVPAPPSDREVKDILTVESATAFDDFISQNLDEQMVRKVRVKNFRPARNITALDYLNAQRHRFALMQKMADYFENIDLYISHLGDIGLTNLTGHPAVVFPYQFDKQPRCITLIGNLFTDDNILSVAHAYQTATSWHLKHPQLT</sequence>
<feature type="compositionally biased region" description="Low complexity" evidence="1">
    <location>
        <begin position="266"/>
        <end position="276"/>
    </location>
</feature>
<dbReference type="RefSeq" id="WP_144987892.1">
    <property type="nucleotide sequence ID" value="NZ_CP037920.1"/>
</dbReference>